<dbReference type="EMBL" id="JAJHVV010000005">
    <property type="protein sequence ID" value="MCK6263443.1"/>
    <property type="molecule type" value="Genomic_DNA"/>
</dbReference>
<dbReference type="CDD" id="cd04301">
    <property type="entry name" value="NAT_SF"/>
    <property type="match status" value="1"/>
</dbReference>
<reference evidence="4" key="1">
    <citation type="submission" date="2021-11" db="EMBL/GenBank/DDBJ databases">
        <title>Vibrio ZSDE26 sp. nov. and Vibrio ZSDZ34 sp. nov., isolated from coastal seawater in Qingdao.</title>
        <authorList>
            <person name="Zhang P."/>
        </authorList>
    </citation>
    <scope>NUCLEOTIDE SEQUENCE</scope>
    <source>
        <strain evidence="4">ZSDE26</strain>
    </source>
</reference>
<dbReference type="PROSITE" id="PS51186">
    <property type="entry name" value="GNAT"/>
    <property type="match status" value="1"/>
</dbReference>
<keyword evidence="5" id="KW-1185">Reference proteome</keyword>
<keyword evidence="2" id="KW-0012">Acyltransferase</keyword>
<dbReference type="SUPFAM" id="SSF55729">
    <property type="entry name" value="Acyl-CoA N-acyltransferases (Nat)"/>
    <property type="match status" value="1"/>
</dbReference>
<evidence type="ECO:0000313" key="5">
    <source>
        <dbReference type="Proteomes" id="UP001139559"/>
    </source>
</evidence>
<proteinExistence type="predicted"/>
<accession>A0A9X1XKM4</accession>
<dbReference type="Proteomes" id="UP001139559">
    <property type="component" value="Unassembled WGS sequence"/>
</dbReference>
<feature type="domain" description="N-acetyltransferase" evidence="3">
    <location>
        <begin position="1"/>
        <end position="168"/>
    </location>
</feature>
<gene>
    <name evidence="4" type="ORF">KP803_09140</name>
</gene>
<dbReference type="GO" id="GO:0016747">
    <property type="term" value="F:acyltransferase activity, transferring groups other than amino-acyl groups"/>
    <property type="evidence" value="ECO:0007669"/>
    <property type="project" value="InterPro"/>
</dbReference>
<dbReference type="PANTHER" id="PTHR43420:SF12">
    <property type="entry name" value="N-ACETYLTRANSFERASE DOMAIN-CONTAINING PROTEIN"/>
    <property type="match status" value="1"/>
</dbReference>
<dbReference type="RefSeq" id="WP_248008753.1">
    <property type="nucleotide sequence ID" value="NZ_JAJHVV010000005.1"/>
</dbReference>
<evidence type="ECO:0000256" key="1">
    <source>
        <dbReference type="ARBA" id="ARBA00022679"/>
    </source>
</evidence>
<organism evidence="4 5">
    <name type="scientific">Vibrio amylolyticus</name>
    <dbReference type="NCBI Taxonomy" id="2847292"/>
    <lineage>
        <taxon>Bacteria</taxon>
        <taxon>Pseudomonadati</taxon>
        <taxon>Pseudomonadota</taxon>
        <taxon>Gammaproteobacteria</taxon>
        <taxon>Vibrionales</taxon>
        <taxon>Vibrionaceae</taxon>
        <taxon>Vibrio</taxon>
    </lineage>
</organism>
<dbReference type="InterPro" id="IPR016181">
    <property type="entry name" value="Acyl_CoA_acyltransferase"/>
</dbReference>
<dbReference type="Gene3D" id="3.40.630.30">
    <property type="match status" value="1"/>
</dbReference>
<dbReference type="Pfam" id="PF00583">
    <property type="entry name" value="Acetyltransf_1"/>
    <property type="match status" value="1"/>
</dbReference>
<dbReference type="PANTHER" id="PTHR43420">
    <property type="entry name" value="ACETYLTRANSFERASE"/>
    <property type="match status" value="1"/>
</dbReference>
<sequence length="186" mass="21771">MDLKIAEYSDYERIATLHAQSWRRFYHGILGEDYLQNDVLDERMAIWQARLINPPFNQHVVLLEEGGLLCGFICVFGNHDFEKGTMIDSLHVDESYRHRGLGLTLLNETAKWCEQYFSESSIYLEVMRDNQQAIDFYDSLDGFKIDERLWNAPCGHKVPEQVYSWKTPSQLNENTIKLIKDCIVTE</sequence>
<evidence type="ECO:0000256" key="2">
    <source>
        <dbReference type="ARBA" id="ARBA00023315"/>
    </source>
</evidence>
<evidence type="ECO:0000313" key="4">
    <source>
        <dbReference type="EMBL" id="MCK6263443.1"/>
    </source>
</evidence>
<dbReference type="InterPro" id="IPR000182">
    <property type="entry name" value="GNAT_dom"/>
</dbReference>
<keyword evidence="1" id="KW-0808">Transferase</keyword>
<dbReference type="AlphaFoldDB" id="A0A9X1XKM4"/>
<protein>
    <submittedName>
        <fullName evidence="4">GNAT family N-acetyltransferase</fullName>
    </submittedName>
</protein>
<evidence type="ECO:0000259" key="3">
    <source>
        <dbReference type="PROSITE" id="PS51186"/>
    </source>
</evidence>
<dbReference type="InterPro" id="IPR050680">
    <property type="entry name" value="YpeA/RimI_acetyltransf"/>
</dbReference>
<name>A0A9X1XKM4_9VIBR</name>
<comment type="caution">
    <text evidence="4">The sequence shown here is derived from an EMBL/GenBank/DDBJ whole genome shotgun (WGS) entry which is preliminary data.</text>
</comment>